<proteinExistence type="predicted"/>
<sequence>YLSDEGLADIQENLESERPSTEEIMKVALNIDLRQVSRGILPRDVSEKKEISGPL</sequence>
<evidence type="ECO:0000313" key="2">
    <source>
        <dbReference type="Proteomes" id="UP000789702"/>
    </source>
</evidence>
<protein>
    <submittedName>
        <fullName evidence="1">9112_t:CDS:1</fullName>
    </submittedName>
</protein>
<feature type="non-terminal residue" evidence="1">
    <location>
        <position position="55"/>
    </location>
</feature>
<dbReference type="Proteomes" id="UP000789702">
    <property type="component" value="Unassembled WGS sequence"/>
</dbReference>
<organism evidence="1 2">
    <name type="scientific">Dentiscutata heterogama</name>
    <dbReference type="NCBI Taxonomy" id="1316150"/>
    <lineage>
        <taxon>Eukaryota</taxon>
        <taxon>Fungi</taxon>
        <taxon>Fungi incertae sedis</taxon>
        <taxon>Mucoromycota</taxon>
        <taxon>Glomeromycotina</taxon>
        <taxon>Glomeromycetes</taxon>
        <taxon>Diversisporales</taxon>
        <taxon>Gigasporaceae</taxon>
        <taxon>Dentiscutata</taxon>
    </lineage>
</organism>
<gene>
    <name evidence="1" type="ORF">DHETER_LOCUS16033</name>
</gene>
<evidence type="ECO:0000313" key="1">
    <source>
        <dbReference type="EMBL" id="CAG8774464.1"/>
    </source>
</evidence>
<reference evidence="1" key="1">
    <citation type="submission" date="2021-06" db="EMBL/GenBank/DDBJ databases">
        <authorList>
            <person name="Kallberg Y."/>
            <person name="Tangrot J."/>
            <person name="Rosling A."/>
        </authorList>
    </citation>
    <scope>NUCLEOTIDE SEQUENCE</scope>
    <source>
        <strain evidence="1">IL203A</strain>
    </source>
</reference>
<name>A0ACA9R3F9_9GLOM</name>
<dbReference type="EMBL" id="CAJVPU010058921">
    <property type="protein sequence ID" value="CAG8774464.1"/>
    <property type="molecule type" value="Genomic_DNA"/>
</dbReference>
<keyword evidence="2" id="KW-1185">Reference proteome</keyword>
<feature type="non-terminal residue" evidence="1">
    <location>
        <position position="1"/>
    </location>
</feature>
<comment type="caution">
    <text evidence="1">The sequence shown here is derived from an EMBL/GenBank/DDBJ whole genome shotgun (WGS) entry which is preliminary data.</text>
</comment>
<accession>A0ACA9R3F9</accession>